<name>G0QLS1_ICHMU</name>
<reference evidence="1 2" key="1">
    <citation type="submission" date="2011-07" db="EMBL/GenBank/DDBJ databases">
        <authorList>
            <person name="Coyne R."/>
            <person name="Brami D."/>
            <person name="Johnson J."/>
            <person name="Hostetler J."/>
            <person name="Hannick L."/>
            <person name="Clark T."/>
            <person name="Cassidy-Hanley D."/>
            <person name="Inman J."/>
        </authorList>
    </citation>
    <scope>NUCLEOTIDE SEQUENCE [LARGE SCALE GENOMIC DNA]</scope>
    <source>
        <strain evidence="1 2">G5</strain>
    </source>
</reference>
<evidence type="ECO:0000313" key="1">
    <source>
        <dbReference type="EMBL" id="EGR33834.1"/>
    </source>
</evidence>
<proteinExistence type="predicted"/>
<keyword evidence="2" id="KW-1185">Reference proteome</keyword>
<sequence length="122" mass="14586">MQIKKQKLYTILNKIINILRFQKQIIPNSVSNIAIGLQKKIIYQFYYINNIKVISIKQLNHKEQTNHTCNAYKDIKKQKIKQLIAKLHLLQNRTKNQFKWSKNMEITGRIFPKFSKEEAVNK</sequence>
<gene>
    <name evidence="1" type="ORF">IMG5_035540</name>
</gene>
<accession>G0QLS1</accession>
<dbReference type="GeneID" id="14910022"/>
<organism evidence="1 2">
    <name type="scientific">Ichthyophthirius multifiliis</name>
    <name type="common">White spot disease agent</name>
    <name type="synonym">Ich</name>
    <dbReference type="NCBI Taxonomy" id="5932"/>
    <lineage>
        <taxon>Eukaryota</taxon>
        <taxon>Sar</taxon>
        <taxon>Alveolata</taxon>
        <taxon>Ciliophora</taxon>
        <taxon>Intramacronucleata</taxon>
        <taxon>Oligohymenophorea</taxon>
        <taxon>Hymenostomatida</taxon>
        <taxon>Ophryoglenina</taxon>
        <taxon>Ichthyophthirius</taxon>
    </lineage>
</organism>
<dbReference type="AlphaFoldDB" id="G0QLS1"/>
<dbReference type="InParanoid" id="G0QLS1"/>
<dbReference type="EMBL" id="GL983300">
    <property type="protein sequence ID" value="EGR33834.1"/>
    <property type="molecule type" value="Genomic_DNA"/>
</dbReference>
<dbReference type="Proteomes" id="UP000008983">
    <property type="component" value="Unassembled WGS sequence"/>
</dbReference>
<evidence type="ECO:0000313" key="2">
    <source>
        <dbReference type="Proteomes" id="UP000008983"/>
    </source>
</evidence>
<protein>
    <submittedName>
        <fullName evidence="1">Uncharacterized protein</fullName>
    </submittedName>
</protein>
<dbReference type="RefSeq" id="XP_004039058.1">
    <property type="nucleotide sequence ID" value="XM_004039010.1"/>
</dbReference>